<gene>
    <name evidence="8" type="primary">amyS</name>
    <name evidence="8" type="ORF">LSUE1_G004113</name>
</gene>
<dbReference type="InterPro" id="IPR017853">
    <property type="entry name" value="GH"/>
</dbReference>
<evidence type="ECO:0000256" key="3">
    <source>
        <dbReference type="ARBA" id="ARBA00022723"/>
    </source>
</evidence>
<dbReference type="NCBIfam" id="NF006969">
    <property type="entry name" value="PRK09441.1-2"/>
    <property type="match status" value="1"/>
</dbReference>
<evidence type="ECO:0000256" key="2">
    <source>
        <dbReference type="ARBA" id="ARBA00008061"/>
    </source>
</evidence>
<keyword evidence="5" id="KW-0119">Carbohydrate metabolism</keyword>
<keyword evidence="6" id="KW-0326">Glycosidase</keyword>
<sequence length="497" mass="55918">MAATPENKTLFQAWEWHVPADQRHYQRLLGALDQYKAIGLTTIWLPPACKASGGASGNGYDIYDLYDLGEFDQKGSVATKWGTKEELLTLSKKAKDLGIGLLFDAVLNHKAGADKKERCKIIEVDDNDRTKEVGEPYEIEAWLGFDFPGRGDKYSKMKWHWENFSGTDYNAENEKTAIYKILGDNKHWSESVADEQGNADFMMFADIDYSHPDVCEDVKNWGEWVVKELGLSAIRFDAIQHFSERFTNEFVDNLEQKFGKDSLFLVGEYWSPDAQLMSEWLDKMKHKMSLFDSPLVDNFSSISKTEKADLRKVFDKSFLKLRPLNAVTLVTNHDTQSGQTVETPVEAFFKPMAYALILLRAEGYPEVFYGDLYGTKKEDKPEGPVPHVADLVLARKLYAYGKQDDYFNDANCVGFVRHGTAERPNGLACVMSNTGPGQIKMAVGDMHAGEKWTDVLGNEEREVEIGGDGFGLFPCAGTSVSVWVSKDAQGRDQFGKL</sequence>
<dbReference type="EMBL" id="QGMK01001097">
    <property type="protein sequence ID" value="TVY73368.1"/>
    <property type="molecule type" value="Genomic_DNA"/>
</dbReference>
<comment type="similarity">
    <text evidence="2">Belongs to the glycosyl hydrolase 13 family.</text>
</comment>
<dbReference type="InterPro" id="IPR013780">
    <property type="entry name" value="Glyco_hydro_b"/>
</dbReference>
<keyword evidence="3" id="KW-0479">Metal-binding</keyword>
<dbReference type="PANTHER" id="PTHR43447">
    <property type="entry name" value="ALPHA-AMYLASE"/>
    <property type="match status" value="1"/>
</dbReference>
<dbReference type="PIRSF" id="PIRSF001021">
    <property type="entry name" value="Alph-amls_thrmst"/>
    <property type="match status" value="1"/>
</dbReference>
<dbReference type="InterPro" id="IPR013776">
    <property type="entry name" value="A-amylase_thermo"/>
</dbReference>
<dbReference type="InterPro" id="IPR006047">
    <property type="entry name" value="GH13_cat_dom"/>
</dbReference>
<comment type="cofactor">
    <cofactor evidence="1">
        <name>Ca(2+)</name>
        <dbReference type="ChEBI" id="CHEBI:29108"/>
    </cofactor>
</comment>
<dbReference type="AlphaFoldDB" id="A0A8T9BZQ0"/>
<organism evidence="8 9">
    <name type="scientific">Lachnellula suecica</name>
    <dbReference type="NCBI Taxonomy" id="602035"/>
    <lineage>
        <taxon>Eukaryota</taxon>
        <taxon>Fungi</taxon>
        <taxon>Dikarya</taxon>
        <taxon>Ascomycota</taxon>
        <taxon>Pezizomycotina</taxon>
        <taxon>Leotiomycetes</taxon>
        <taxon>Helotiales</taxon>
        <taxon>Lachnaceae</taxon>
        <taxon>Lachnellula</taxon>
    </lineage>
</organism>
<keyword evidence="4" id="KW-0378">Hydrolase</keyword>
<evidence type="ECO:0000256" key="4">
    <source>
        <dbReference type="ARBA" id="ARBA00022801"/>
    </source>
</evidence>
<dbReference type="NCBIfam" id="NF006968">
    <property type="entry name" value="PRK09441.1-1"/>
    <property type="match status" value="1"/>
</dbReference>
<dbReference type="GO" id="GO:0004553">
    <property type="term" value="F:hydrolase activity, hydrolyzing O-glycosyl compounds"/>
    <property type="evidence" value="ECO:0007669"/>
    <property type="project" value="InterPro"/>
</dbReference>
<evidence type="ECO:0000256" key="1">
    <source>
        <dbReference type="ARBA" id="ARBA00001913"/>
    </source>
</evidence>
<dbReference type="GO" id="GO:0005975">
    <property type="term" value="P:carbohydrate metabolic process"/>
    <property type="evidence" value="ECO:0007669"/>
    <property type="project" value="InterPro"/>
</dbReference>
<name>A0A8T9BZQ0_9HELO</name>
<comment type="caution">
    <text evidence="8">The sequence shown here is derived from an EMBL/GenBank/DDBJ whole genome shotgun (WGS) entry which is preliminary data.</text>
</comment>
<reference evidence="8 9" key="1">
    <citation type="submission" date="2018-05" db="EMBL/GenBank/DDBJ databases">
        <title>Genome sequencing and assembly of the regulated plant pathogen Lachnellula willkommii and related sister species for the development of diagnostic species identification markers.</title>
        <authorList>
            <person name="Giroux E."/>
            <person name="Bilodeau G."/>
        </authorList>
    </citation>
    <scope>NUCLEOTIDE SEQUENCE [LARGE SCALE GENOMIC DNA]</scope>
    <source>
        <strain evidence="8 9">CBS 268.59</strain>
    </source>
</reference>
<dbReference type="Gene3D" id="2.40.30.140">
    <property type="match status" value="1"/>
</dbReference>
<feature type="domain" description="Glycosyl hydrolase family 13 catalytic" evidence="7">
    <location>
        <begin position="8"/>
        <end position="395"/>
    </location>
</feature>
<dbReference type="SUPFAM" id="SSF51011">
    <property type="entry name" value="Glycosyl hydrolase domain"/>
    <property type="match status" value="1"/>
</dbReference>
<evidence type="ECO:0000259" key="7">
    <source>
        <dbReference type="SMART" id="SM00642"/>
    </source>
</evidence>
<dbReference type="SUPFAM" id="SSF51445">
    <property type="entry name" value="(Trans)glycosidases"/>
    <property type="match status" value="1"/>
</dbReference>
<evidence type="ECO:0000256" key="5">
    <source>
        <dbReference type="ARBA" id="ARBA00023277"/>
    </source>
</evidence>
<dbReference type="Gene3D" id="3.20.20.80">
    <property type="entry name" value="Glycosidases"/>
    <property type="match status" value="1"/>
</dbReference>
<protein>
    <submittedName>
        <fullName evidence="8">Alpha-amylase</fullName>
    </submittedName>
</protein>
<evidence type="ECO:0000313" key="8">
    <source>
        <dbReference type="EMBL" id="TVY73368.1"/>
    </source>
</evidence>
<proteinExistence type="inferred from homology"/>
<dbReference type="Proteomes" id="UP000469558">
    <property type="component" value="Unassembled WGS sequence"/>
</dbReference>
<dbReference type="OrthoDB" id="550577at2759"/>
<dbReference type="SMART" id="SM00642">
    <property type="entry name" value="Aamy"/>
    <property type="match status" value="1"/>
</dbReference>
<dbReference type="CDD" id="cd11318">
    <property type="entry name" value="AmyAc_bac_fung_AmyA"/>
    <property type="match status" value="1"/>
</dbReference>
<evidence type="ECO:0000256" key="6">
    <source>
        <dbReference type="ARBA" id="ARBA00023295"/>
    </source>
</evidence>
<dbReference type="GO" id="GO:0005509">
    <property type="term" value="F:calcium ion binding"/>
    <property type="evidence" value="ECO:0007669"/>
    <property type="project" value="InterPro"/>
</dbReference>
<accession>A0A8T9BZQ0</accession>
<dbReference type="Pfam" id="PF00128">
    <property type="entry name" value="Alpha-amylase"/>
    <property type="match status" value="1"/>
</dbReference>
<evidence type="ECO:0000313" key="9">
    <source>
        <dbReference type="Proteomes" id="UP000469558"/>
    </source>
</evidence>
<keyword evidence="9" id="KW-1185">Reference proteome</keyword>
<dbReference type="Gene3D" id="2.60.40.1180">
    <property type="entry name" value="Golgi alpha-mannosidase II"/>
    <property type="match status" value="1"/>
</dbReference>